<evidence type="ECO:0000256" key="1">
    <source>
        <dbReference type="ARBA" id="ARBA00008061"/>
    </source>
</evidence>
<dbReference type="PANTHER" id="PTHR10357">
    <property type="entry name" value="ALPHA-AMYLASE FAMILY MEMBER"/>
    <property type="match status" value="1"/>
</dbReference>
<dbReference type="Gene3D" id="3.90.400.10">
    <property type="entry name" value="Oligo-1,6-glucosidase, Domain 2"/>
    <property type="match status" value="1"/>
</dbReference>
<evidence type="ECO:0000313" key="4">
    <source>
        <dbReference type="EMBL" id="TRX04940.1"/>
    </source>
</evidence>
<name>A0ABY3CJ53_9FLAO</name>
<feature type="chain" id="PRO_5046406883" evidence="2">
    <location>
        <begin position="24"/>
        <end position="542"/>
    </location>
</feature>
<dbReference type="PANTHER" id="PTHR10357:SF179">
    <property type="entry name" value="NEUTRAL AND BASIC AMINO ACID TRANSPORT PROTEIN RBAT"/>
    <property type="match status" value="1"/>
</dbReference>
<evidence type="ECO:0000313" key="5">
    <source>
        <dbReference type="Proteomes" id="UP000318528"/>
    </source>
</evidence>
<dbReference type="InterPro" id="IPR017853">
    <property type="entry name" value="GH"/>
</dbReference>
<gene>
    <name evidence="4" type="ORF">FNW12_12270</name>
</gene>
<keyword evidence="5" id="KW-1185">Reference proteome</keyword>
<comment type="caution">
    <text evidence="4">The sequence shown here is derived from an EMBL/GenBank/DDBJ whole genome shotgun (WGS) entry which is preliminary data.</text>
</comment>
<proteinExistence type="inferred from homology"/>
<dbReference type="RefSeq" id="WP_143388109.1">
    <property type="nucleotide sequence ID" value="NZ_VJZM01000023.1"/>
</dbReference>
<feature type="signal peptide" evidence="2">
    <location>
        <begin position="1"/>
        <end position="23"/>
    </location>
</feature>
<organism evidence="4 5">
    <name type="scientific">Flavobacterium gawalongense</name>
    <dbReference type="NCBI Taxonomy" id="2594432"/>
    <lineage>
        <taxon>Bacteria</taxon>
        <taxon>Pseudomonadati</taxon>
        <taxon>Bacteroidota</taxon>
        <taxon>Flavobacteriia</taxon>
        <taxon>Flavobacteriales</taxon>
        <taxon>Flavobacteriaceae</taxon>
        <taxon>Flavobacterium</taxon>
    </lineage>
</organism>
<reference evidence="4 5" key="1">
    <citation type="submission" date="2019-07" db="EMBL/GenBank/DDBJ databases">
        <title>Novel species of Flavobacterium.</title>
        <authorList>
            <person name="Liu Q."/>
            <person name="Xin Y.-H."/>
        </authorList>
    </citation>
    <scope>NUCLEOTIDE SEQUENCE [LARGE SCALE GENOMIC DNA]</scope>
    <source>
        <strain evidence="4 5">GSP39</strain>
    </source>
</reference>
<comment type="similarity">
    <text evidence="1">Belongs to the glycosyl hydrolase 13 family.</text>
</comment>
<dbReference type="SUPFAM" id="SSF51445">
    <property type="entry name" value="(Trans)glycosidases"/>
    <property type="match status" value="1"/>
</dbReference>
<dbReference type="InterPro" id="IPR006047">
    <property type="entry name" value="GH13_cat_dom"/>
</dbReference>
<feature type="domain" description="Glycosyl hydrolase family 13 catalytic" evidence="3">
    <location>
        <begin position="40"/>
        <end position="421"/>
    </location>
</feature>
<evidence type="ECO:0000259" key="3">
    <source>
        <dbReference type="SMART" id="SM00642"/>
    </source>
</evidence>
<protein>
    <submittedName>
        <fullName evidence="4">Glucohydrolase</fullName>
    </submittedName>
</protein>
<dbReference type="Gene3D" id="3.20.20.80">
    <property type="entry name" value="Glycosidases"/>
    <property type="match status" value="1"/>
</dbReference>
<sequence length="542" mass="62519">MKSNLLIVALLSFIMFNTSLVVAQNTQYSQNWWKESVFYQIYMPSYADSNGDGYGDFKGMTDKLDYLKGLGVKGIWLTPFLTSPKVDNGYDIANYYEVDPTYGSKADFNNFLKEAHKRGIKVIMDMVLNHTSTECKWFQESRKSIDNPYRDYYIWKGKPNNWESFFGGTAWEKDTLTNQYYYHKFDKKMADLNWSNPKVVAEVQKVLRFWLDSGVDGFRLDVINFLTTNEITADNPVKDGQQEHINDIDQEGVKEAMRMIKSTVSEYDNRFIVGEIGSDKIEVLKQYQSQDLLDVVFNFNFGSIKTFSSQRIFEELQSMEKNMSNYPTLFFGSHDMPRMVDRLADGNPDKALALAALMLTAKGVPFVYYGEEIGMHNIIAKNLEEMVDIQGKTHYQLAIAKGKNPDEALIEGNEHNRDKSRSPMQWNGNAFAGFSTEKTWIKINPDYKNVNVQHLAEKEKSILHQYQKLIALRNTEKVLQYGKYDRLEHQDGQILFIRSFEGDKITVIINFGSEKKISLPKGCKILMGKAKLKSNDFIIYSH</sequence>
<dbReference type="Pfam" id="PF00128">
    <property type="entry name" value="Alpha-amylase"/>
    <property type="match status" value="1"/>
</dbReference>
<keyword evidence="2" id="KW-0732">Signal</keyword>
<dbReference type="SMART" id="SM00642">
    <property type="entry name" value="Aamy"/>
    <property type="match status" value="1"/>
</dbReference>
<evidence type="ECO:0000256" key="2">
    <source>
        <dbReference type="SAM" id="SignalP"/>
    </source>
</evidence>
<dbReference type="EMBL" id="VJZN01000021">
    <property type="protein sequence ID" value="TRX04940.1"/>
    <property type="molecule type" value="Genomic_DNA"/>
</dbReference>
<accession>A0ABY3CJ53</accession>
<dbReference type="Proteomes" id="UP000318528">
    <property type="component" value="Unassembled WGS sequence"/>
</dbReference>
<dbReference type="InterPro" id="IPR045857">
    <property type="entry name" value="O16G_dom_2"/>
</dbReference>